<dbReference type="Proteomes" id="UP000053237">
    <property type="component" value="Unassembled WGS sequence"/>
</dbReference>
<keyword evidence="10 12" id="KW-0804">Transcription</keyword>
<dbReference type="FunFam" id="1.10.10.1500:FF:000001">
    <property type="entry name" value="ribosomal oxygenase 1 isoform X1"/>
    <property type="match status" value="1"/>
</dbReference>
<comment type="caution">
    <text evidence="14">The sequence shown here is derived from an EMBL/GenBank/DDBJ whole genome shotgun (WGS) entry which is preliminary data.</text>
</comment>
<evidence type="ECO:0000256" key="11">
    <source>
        <dbReference type="ARBA" id="ARBA00023242"/>
    </source>
</evidence>
<sequence>MAYQQPGKRIKLGADDSVKPAKSRLVIDDESDNDLVDTDIASNSSIHSGMQARMMLQWMLGPLQVDEFYQKYWEKRPVVIKRKKEAFYSNWFDKREMSRILEDHSLEYTNDVDVARYIDGGRETWLPKKTVIANGKDIWRKYAEGWSIRMLCPQQFSDRLWRLLSILESEFGTMVGSNTYLTPPGAQGFAPHYDDIEAFILQLEGRKQWKIYSPRCTEQILPRISSENFQQSDIGDPLLEIELGPGDLLYLPRGYIHQANTSKELSSLHITISAGQHNAFADLLEILVPQAVQSAIQSNLSVRKSLPRNYLSYMGVMHSDLNEHSERQRFISETKKYLKVVMTEAMAKLDAATDQIAKRFLMDRLPPALLDDEEDCTVEACPLLKITVDTQFKLLRGEIARLVIEDDKAVVYHCKENSRKHNENPISPLEFEIDDAECIEYVLKSYPSSFRVGDLPHEDSDDQIGVAKALYDEGILCFVKFDASNEPA</sequence>
<dbReference type="EMBL" id="CAIX01000086">
    <property type="protein sequence ID" value="CCI45043.1"/>
    <property type="molecule type" value="Genomic_DNA"/>
</dbReference>
<reference evidence="14 15" key="1">
    <citation type="submission" date="2012-05" db="EMBL/GenBank/DDBJ databases">
        <title>Recombination and specialization in a pathogen metapopulation.</title>
        <authorList>
            <person name="Gardiner A."/>
            <person name="Kemen E."/>
            <person name="Schultz-Larsen T."/>
            <person name="MacLean D."/>
            <person name="Van Oosterhout C."/>
            <person name="Jones J.D.G."/>
        </authorList>
    </citation>
    <scope>NUCLEOTIDE SEQUENCE [LARGE SCALE GENOMIC DNA]</scope>
    <source>
        <strain evidence="14 15">Ac Nc2</strain>
    </source>
</reference>
<evidence type="ECO:0000256" key="3">
    <source>
        <dbReference type="ARBA" id="ARBA00022491"/>
    </source>
</evidence>
<evidence type="ECO:0000256" key="10">
    <source>
        <dbReference type="ARBA" id="ARBA00023163"/>
    </source>
</evidence>
<keyword evidence="8 12" id="KW-0408">Iron</keyword>
<evidence type="ECO:0000256" key="4">
    <source>
        <dbReference type="ARBA" id="ARBA00022723"/>
    </source>
</evidence>
<evidence type="ECO:0000256" key="2">
    <source>
        <dbReference type="ARBA" id="ARBA00010309"/>
    </source>
</evidence>
<dbReference type="InParanoid" id="A0A024GE54"/>
<protein>
    <recommendedName>
        <fullName evidence="12">Bifunctional lysine-specific demethylase and histidyl-hydroxylase</fullName>
        <ecNumber evidence="12">1.14.11.-</ecNumber>
    </recommendedName>
</protein>
<comment type="subcellular location">
    <subcellularLocation>
        <location evidence="1 12">Nucleus</location>
    </subcellularLocation>
</comment>
<keyword evidence="15" id="KW-1185">Reference proteome</keyword>
<dbReference type="Gene3D" id="2.60.120.650">
    <property type="entry name" value="Cupin"/>
    <property type="match status" value="1"/>
</dbReference>
<evidence type="ECO:0000256" key="6">
    <source>
        <dbReference type="ARBA" id="ARBA00022964"/>
    </source>
</evidence>
<feature type="domain" description="JmjC" evidence="13">
    <location>
        <begin position="140"/>
        <end position="291"/>
    </location>
</feature>
<accession>A0A024GE54</accession>
<name>A0A024GE54_9STRA</name>
<keyword evidence="6 12" id="KW-0223">Dioxygenase</keyword>
<evidence type="ECO:0000256" key="8">
    <source>
        <dbReference type="ARBA" id="ARBA00023004"/>
    </source>
</evidence>
<evidence type="ECO:0000256" key="1">
    <source>
        <dbReference type="ARBA" id="ARBA00004123"/>
    </source>
</evidence>
<dbReference type="FunFam" id="3.90.930.40:FF:000001">
    <property type="entry name" value="ribosomal oxygenase 1 isoform X1"/>
    <property type="match status" value="1"/>
</dbReference>
<evidence type="ECO:0000259" key="13">
    <source>
        <dbReference type="PROSITE" id="PS51184"/>
    </source>
</evidence>
<dbReference type="AlphaFoldDB" id="A0A024GE54"/>
<keyword evidence="5" id="KW-0156">Chromatin regulator</keyword>
<dbReference type="PROSITE" id="PS51184">
    <property type="entry name" value="JMJC"/>
    <property type="match status" value="1"/>
</dbReference>
<dbReference type="OrthoDB" id="425950at2759"/>
<keyword evidence="4 12" id="KW-0479">Metal-binding</keyword>
<gene>
    <name evidence="14" type="ORF">BN9_058900</name>
</gene>
<dbReference type="Gene3D" id="1.10.10.1500">
    <property type="entry name" value="JmjC domain-containing ribosomal oxygenase (ROX), dimer domain"/>
    <property type="match status" value="1"/>
</dbReference>
<dbReference type="Gene3D" id="3.90.930.40">
    <property type="match status" value="1"/>
</dbReference>
<evidence type="ECO:0000313" key="14">
    <source>
        <dbReference type="EMBL" id="CCI45043.1"/>
    </source>
</evidence>
<dbReference type="GO" id="GO:0051864">
    <property type="term" value="F:histone H3K36 demethylase activity"/>
    <property type="evidence" value="ECO:0007669"/>
    <property type="project" value="TreeGrafter"/>
</dbReference>
<keyword evidence="7 12" id="KW-0560">Oxidoreductase</keyword>
<keyword evidence="9 12" id="KW-0805">Transcription regulation</keyword>
<dbReference type="PANTHER" id="PTHR13096">
    <property type="entry name" value="MINA53 MYC INDUCED NUCLEAR ANTIGEN"/>
    <property type="match status" value="1"/>
</dbReference>
<dbReference type="Pfam" id="PF21233">
    <property type="entry name" value="WHD_RIOX1"/>
    <property type="match status" value="1"/>
</dbReference>
<proteinExistence type="inferred from homology"/>
<keyword evidence="3" id="KW-0678">Repressor</keyword>
<evidence type="ECO:0000256" key="5">
    <source>
        <dbReference type="ARBA" id="ARBA00022853"/>
    </source>
</evidence>
<keyword evidence="11 12" id="KW-0539">Nucleus</keyword>
<evidence type="ECO:0000256" key="12">
    <source>
        <dbReference type="RuleBase" id="RU366061"/>
    </source>
</evidence>
<dbReference type="GO" id="GO:0005506">
    <property type="term" value="F:iron ion binding"/>
    <property type="evidence" value="ECO:0007669"/>
    <property type="project" value="UniProtKB-UniRule"/>
</dbReference>
<dbReference type="InterPro" id="IPR039994">
    <property type="entry name" value="NO66-like"/>
</dbReference>
<comment type="similarity">
    <text evidence="2">Belongs to the ROX family. NO66 subfamily.</text>
</comment>
<dbReference type="InterPro" id="IPR049043">
    <property type="entry name" value="WHD_RIOX1"/>
</dbReference>
<dbReference type="STRING" id="65357.A0A024GE54"/>
<comment type="function">
    <text evidence="12">Oxygenase that can act as both a histone lysine demethylase and a ribosomal histidine hydroxylase.</text>
</comment>
<dbReference type="PANTHER" id="PTHR13096:SF8">
    <property type="entry name" value="RIBOSOMAL OXYGENASE 1"/>
    <property type="match status" value="1"/>
</dbReference>
<evidence type="ECO:0000256" key="7">
    <source>
        <dbReference type="ARBA" id="ARBA00023002"/>
    </source>
</evidence>
<dbReference type="SUPFAM" id="SSF51197">
    <property type="entry name" value="Clavaminate synthase-like"/>
    <property type="match status" value="1"/>
</dbReference>
<dbReference type="GO" id="GO:0032453">
    <property type="term" value="F:histone H3K4 demethylase activity"/>
    <property type="evidence" value="ECO:0007669"/>
    <property type="project" value="TreeGrafter"/>
</dbReference>
<dbReference type="EC" id="1.14.11.-" evidence="12"/>
<evidence type="ECO:0000256" key="9">
    <source>
        <dbReference type="ARBA" id="ARBA00023015"/>
    </source>
</evidence>
<evidence type="ECO:0000313" key="15">
    <source>
        <dbReference type="Proteomes" id="UP000053237"/>
    </source>
</evidence>
<dbReference type="InterPro" id="IPR003347">
    <property type="entry name" value="JmjC_dom"/>
</dbReference>
<dbReference type="GO" id="GO:0005730">
    <property type="term" value="C:nucleolus"/>
    <property type="evidence" value="ECO:0007669"/>
    <property type="project" value="TreeGrafter"/>
</dbReference>
<dbReference type="Pfam" id="PF08007">
    <property type="entry name" value="JmjC_2"/>
    <property type="match status" value="1"/>
</dbReference>
<comment type="cofactor">
    <cofactor evidence="12">
        <name>Fe(2+)</name>
        <dbReference type="ChEBI" id="CHEBI:29033"/>
    </cofactor>
    <text evidence="12">Binds 1 Fe(2+) ion per subunit.</text>
</comment>
<organism evidence="14 15">
    <name type="scientific">Albugo candida</name>
    <dbReference type="NCBI Taxonomy" id="65357"/>
    <lineage>
        <taxon>Eukaryota</taxon>
        <taxon>Sar</taxon>
        <taxon>Stramenopiles</taxon>
        <taxon>Oomycota</taxon>
        <taxon>Peronosporomycetes</taxon>
        <taxon>Albuginales</taxon>
        <taxon>Albuginaceae</taxon>
        <taxon>Albugo</taxon>
    </lineage>
</organism>